<dbReference type="InterPro" id="IPR001763">
    <property type="entry name" value="Rhodanese-like_dom"/>
</dbReference>
<dbReference type="Gene3D" id="3.40.50.720">
    <property type="entry name" value="NAD(P)-binding Rossmann-like Domain"/>
    <property type="match status" value="1"/>
</dbReference>
<dbReference type="InterPro" id="IPR036873">
    <property type="entry name" value="Rhodanese-like_dom_sf"/>
</dbReference>
<evidence type="ECO:0000256" key="5">
    <source>
        <dbReference type="ARBA" id="ARBA00022840"/>
    </source>
</evidence>
<dbReference type="GO" id="GO:0008641">
    <property type="term" value="F:ubiquitin-like modifier activating enzyme activity"/>
    <property type="evidence" value="ECO:0007669"/>
    <property type="project" value="InterPro"/>
</dbReference>
<dbReference type="Pfam" id="PF00899">
    <property type="entry name" value="ThiF"/>
    <property type="match status" value="1"/>
</dbReference>
<dbReference type="GO" id="GO:0008146">
    <property type="term" value="F:sulfotransferase activity"/>
    <property type="evidence" value="ECO:0007669"/>
    <property type="project" value="TreeGrafter"/>
</dbReference>
<evidence type="ECO:0000259" key="14">
    <source>
        <dbReference type="PROSITE" id="PS50206"/>
    </source>
</evidence>
<comment type="pathway">
    <text evidence="1">Cofactor biosynthesis; molybdopterin biosynthesis.</text>
</comment>
<keyword evidence="4" id="KW-0547">Nucleotide-binding</keyword>
<evidence type="ECO:0000256" key="1">
    <source>
        <dbReference type="ARBA" id="ARBA00005046"/>
    </source>
</evidence>
<dbReference type="NCBIfam" id="NF004281">
    <property type="entry name" value="PRK05690.1"/>
    <property type="match status" value="1"/>
</dbReference>
<dbReference type="Pfam" id="PF00581">
    <property type="entry name" value="Rhodanese"/>
    <property type="match status" value="1"/>
</dbReference>
<organism evidence="15 16">
    <name type="scientific">Legionella oakridgensis</name>
    <dbReference type="NCBI Taxonomy" id="29423"/>
    <lineage>
        <taxon>Bacteria</taxon>
        <taxon>Pseudomonadati</taxon>
        <taxon>Pseudomonadota</taxon>
        <taxon>Gammaproteobacteria</taxon>
        <taxon>Legionellales</taxon>
        <taxon>Legionellaceae</taxon>
        <taxon>Legionella</taxon>
    </lineage>
</organism>
<dbReference type="GO" id="GO:0005829">
    <property type="term" value="C:cytosol"/>
    <property type="evidence" value="ECO:0007669"/>
    <property type="project" value="TreeGrafter"/>
</dbReference>
<dbReference type="AlphaFoldDB" id="A0A0W0WXP7"/>
<dbReference type="GO" id="GO:0061605">
    <property type="term" value="F:molybdopterin-synthase adenylyltransferase activity"/>
    <property type="evidence" value="ECO:0007669"/>
    <property type="project" value="UniProtKB-EC"/>
</dbReference>
<evidence type="ECO:0000256" key="10">
    <source>
        <dbReference type="ARBA" id="ARBA00073635"/>
    </source>
</evidence>
<keyword evidence="5" id="KW-0067">ATP-binding</keyword>
<reference evidence="15 16" key="1">
    <citation type="submission" date="2015-11" db="EMBL/GenBank/DDBJ databases">
        <title>Genomic analysis of 38 Legionella species identifies large and diverse effector repertoires.</title>
        <authorList>
            <person name="Burstein D."/>
            <person name="Amaro F."/>
            <person name="Zusman T."/>
            <person name="Lifshitz Z."/>
            <person name="Cohen O."/>
            <person name="Gilbert J.A."/>
            <person name="Pupko T."/>
            <person name="Shuman H.A."/>
            <person name="Segal G."/>
        </authorList>
    </citation>
    <scope>NUCLEOTIDE SEQUENCE [LARGE SCALE GENOMIC DNA]</scope>
    <source>
        <strain evidence="15 16">Oak Ridge-10</strain>
    </source>
</reference>
<gene>
    <name evidence="15" type="ORF">Loak_2208</name>
</gene>
<evidence type="ECO:0000313" key="16">
    <source>
        <dbReference type="Proteomes" id="UP000054858"/>
    </source>
</evidence>
<dbReference type="Gene3D" id="3.40.250.10">
    <property type="entry name" value="Rhodanese-like domain"/>
    <property type="match status" value="1"/>
</dbReference>
<dbReference type="GO" id="GO:0004792">
    <property type="term" value="F:thiosulfate-cyanide sulfurtransferase activity"/>
    <property type="evidence" value="ECO:0007669"/>
    <property type="project" value="TreeGrafter"/>
</dbReference>
<dbReference type="CDD" id="cd00158">
    <property type="entry name" value="RHOD"/>
    <property type="match status" value="1"/>
</dbReference>
<accession>A0A0W0WXP7</accession>
<proteinExistence type="inferred from homology"/>
<dbReference type="FunFam" id="3.40.50.720:FF:000033">
    <property type="entry name" value="Adenylyltransferase and sulfurtransferase MOCS3"/>
    <property type="match status" value="1"/>
</dbReference>
<evidence type="ECO:0000256" key="11">
    <source>
        <dbReference type="ARBA" id="ARBA00075110"/>
    </source>
</evidence>
<dbReference type="InterPro" id="IPR000594">
    <property type="entry name" value="ThiF_NAD_FAD-bd"/>
</dbReference>
<comment type="caution">
    <text evidence="15">The sequence shown here is derived from an EMBL/GenBank/DDBJ whole genome shotgun (WGS) entry which is preliminary data.</text>
</comment>
<dbReference type="EMBL" id="LNYP01000031">
    <property type="protein sequence ID" value="KTD37072.1"/>
    <property type="molecule type" value="Genomic_DNA"/>
</dbReference>
<evidence type="ECO:0000256" key="4">
    <source>
        <dbReference type="ARBA" id="ARBA00022741"/>
    </source>
</evidence>
<dbReference type="GO" id="GO:0005524">
    <property type="term" value="F:ATP binding"/>
    <property type="evidence" value="ECO:0007669"/>
    <property type="project" value="UniProtKB-KW"/>
</dbReference>
<dbReference type="RefSeq" id="WP_025386061.1">
    <property type="nucleotide sequence ID" value="NZ_LCUA01000001.1"/>
</dbReference>
<feature type="domain" description="Rhodanese" evidence="14">
    <location>
        <begin position="277"/>
        <end position="364"/>
    </location>
</feature>
<evidence type="ECO:0000256" key="3">
    <source>
        <dbReference type="ARBA" id="ARBA00022679"/>
    </source>
</evidence>
<dbReference type="InterPro" id="IPR035985">
    <property type="entry name" value="Ubiquitin-activating_enz"/>
</dbReference>
<name>A0A0W0WXP7_9GAMM</name>
<dbReference type="SMART" id="SM00450">
    <property type="entry name" value="RHOD"/>
    <property type="match status" value="1"/>
</dbReference>
<evidence type="ECO:0000256" key="2">
    <source>
        <dbReference type="ARBA" id="ARBA00009919"/>
    </source>
</evidence>
<comment type="catalytic activity">
    <reaction evidence="6">
        <text>[molybdopterin-synthase sulfur-carrier protein]-C-terminal Gly-Gly + ATP + H(+) = [molybdopterin-synthase sulfur-carrier protein]-C-terminal Gly-Gly-AMP + diphosphate</text>
        <dbReference type="Rhea" id="RHEA:43616"/>
        <dbReference type="Rhea" id="RHEA-COMP:12159"/>
        <dbReference type="Rhea" id="RHEA-COMP:12202"/>
        <dbReference type="ChEBI" id="CHEBI:15378"/>
        <dbReference type="ChEBI" id="CHEBI:30616"/>
        <dbReference type="ChEBI" id="CHEBI:33019"/>
        <dbReference type="ChEBI" id="CHEBI:90618"/>
        <dbReference type="ChEBI" id="CHEBI:90778"/>
        <dbReference type="EC" id="2.7.7.80"/>
    </reaction>
</comment>
<comment type="subunit">
    <text evidence="8">Homodimer. Forms a stable heterotetrameric complex of 2 MoeB and 2 MoaD during adenylation of MoaD.</text>
</comment>
<dbReference type="PANTHER" id="PTHR10953:SF102">
    <property type="entry name" value="ADENYLYLTRANSFERASE AND SULFURTRANSFERASE MOCS3"/>
    <property type="match status" value="1"/>
</dbReference>
<keyword evidence="3 15" id="KW-0808">Transferase</keyword>
<evidence type="ECO:0000256" key="9">
    <source>
        <dbReference type="ARBA" id="ARBA00066884"/>
    </source>
</evidence>
<dbReference type="EC" id="2.7.7.80" evidence="9"/>
<evidence type="ECO:0000256" key="7">
    <source>
        <dbReference type="ARBA" id="ARBA00055169"/>
    </source>
</evidence>
<sequence length="366" mass="40150">MDEFNQSEFLRYQRHFPVIGVDGQRQLKQAKVLCVGSGGLGCPALQYLAAAGVGTLGIVDGDMIELSNLQRQILFQTADIGRNKAEVACERLLALNPEISINAYTGYLSNSNAEKIINHFDVVLDATDNYEARYLLNETCRTLNIPLISASIYQFDAQLSVFNYKNGPCYQCLYPSPPPPALTPNCALGGVLGVLPGVIGTMQAAEAIKVILGIGDVLSGTLLSLDLLSMRFTQFEIEKQHCALHPAVSFHTDMGINSCREIVSVTALELSHLLSSDSGTIQLIDVRQPYERKICHIGGKHIPLVELDNYLEQMPKDQDLVLYCKSGARSAQACRTLQNAGFINVRHLKGGILEWIESVDSSLMKY</sequence>
<comment type="similarity">
    <text evidence="2">Belongs to the HesA/MoeB/ThiF family.</text>
</comment>
<dbReference type="InterPro" id="IPR045886">
    <property type="entry name" value="ThiF/MoeB/HesA"/>
</dbReference>
<dbReference type="PATRIC" id="fig|29423.5.peg.2317"/>
<evidence type="ECO:0000313" key="15">
    <source>
        <dbReference type="EMBL" id="KTD37072.1"/>
    </source>
</evidence>
<evidence type="ECO:0000256" key="8">
    <source>
        <dbReference type="ARBA" id="ARBA00063809"/>
    </source>
</evidence>
<keyword evidence="15" id="KW-0548">Nucleotidyltransferase</keyword>
<dbReference type="CDD" id="cd00757">
    <property type="entry name" value="ThiF_MoeB_HesA_family"/>
    <property type="match status" value="1"/>
</dbReference>
<dbReference type="PANTHER" id="PTHR10953">
    <property type="entry name" value="UBIQUITIN-ACTIVATING ENZYME E1"/>
    <property type="match status" value="1"/>
</dbReference>
<evidence type="ECO:0000256" key="12">
    <source>
        <dbReference type="ARBA" id="ARBA00075328"/>
    </source>
</evidence>
<dbReference type="PROSITE" id="PS50206">
    <property type="entry name" value="RHODANESE_3"/>
    <property type="match status" value="1"/>
</dbReference>
<comment type="function">
    <text evidence="7">Catalyzes the adenylation by ATP of the carboxyl group of the C-terminal glycine of sulfur carrier protein MoaD.</text>
</comment>
<protein>
    <recommendedName>
        <fullName evidence="10">Molybdopterin-synthase adenylyltransferase</fullName>
        <ecNumber evidence="9">2.7.7.80</ecNumber>
    </recommendedName>
    <alternativeName>
        <fullName evidence="13">MoaD protein adenylase</fullName>
    </alternativeName>
    <alternativeName>
        <fullName evidence="11">Molybdopterin-converting factor subunit 1 adenylase</fullName>
    </alternativeName>
    <alternativeName>
        <fullName evidence="12">Sulfur carrier protein MoaD adenylyltransferase</fullName>
    </alternativeName>
</protein>
<evidence type="ECO:0000256" key="13">
    <source>
        <dbReference type="ARBA" id="ARBA00078531"/>
    </source>
</evidence>
<dbReference type="Proteomes" id="UP000054858">
    <property type="component" value="Unassembled WGS sequence"/>
</dbReference>
<evidence type="ECO:0000256" key="6">
    <source>
        <dbReference type="ARBA" id="ARBA00052218"/>
    </source>
</evidence>
<dbReference type="SUPFAM" id="SSF69572">
    <property type="entry name" value="Activating enzymes of the ubiquitin-like proteins"/>
    <property type="match status" value="1"/>
</dbReference>